<dbReference type="Proteomes" id="UP001078443">
    <property type="component" value="Unassembled WGS sequence"/>
</dbReference>
<evidence type="ECO:0000259" key="1">
    <source>
        <dbReference type="SMART" id="SM00479"/>
    </source>
</evidence>
<keyword evidence="2" id="KW-0378">Hydrolase</keyword>
<evidence type="ECO:0000313" key="3">
    <source>
        <dbReference type="Proteomes" id="UP001078443"/>
    </source>
</evidence>
<feature type="domain" description="Exonuclease" evidence="1">
    <location>
        <begin position="2"/>
        <end position="192"/>
    </location>
</feature>
<dbReference type="InterPro" id="IPR012337">
    <property type="entry name" value="RNaseH-like_sf"/>
</dbReference>
<evidence type="ECO:0000313" key="2">
    <source>
        <dbReference type="EMBL" id="MCY6483347.1"/>
    </source>
</evidence>
<keyword evidence="2" id="KW-0269">Exonuclease</keyword>
<organism evidence="2 3">
    <name type="scientific">Clostridium aestuarii</name>
    <dbReference type="NCBI Taxonomy" id="338193"/>
    <lineage>
        <taxon>Bacteria</taxon>
        <taxon>Bacillati</taxon>
        <taxon>Bacillota</taxon>
        <taxon>Clostridia</taxon>
        <taxon>Eubacteriales</taxon>
        <taxon>Clostridiaceae</taxon>
        <taxon>Clostridium</taxon>
    </lineage>
</organism>
<dbReference type="InterPro" id="IPR013520">
    <property type="entry name" value="Ribonucl_H"/>
</dbReference>
<dbReference type="Gene3D" id="3.30.420.10">
    <property type="entry name" value="Ribonuclease H-like superfamily/Ribonuclease H"/>
    <property type="match status" value="1"/>
</dbReference>
<sequence>MKSIFLDTETTGLKPGRIVQLTYIIEENKKFSRAKNFFFMVEDWEMDERAAQVHGFTVDRLAVLSNGQLFEDAVDEIKEDFKDGIFIAHNSNFDKKFIDAEFGKLNISCNTKREFCTMKYFKDILKLPARRGNGYKNPKVEEVMHFYDIDADYVLEKTKKIFDCEDISFHDARYDTMAMYICCLKSQNRNIDV</sequence>
<dbReference type="SUPFAM" id="SSF53098">
    <property type="entry name" value="Ribonuclease H-like"/>
    <property type="match status" value="1"/>
</dbReference>
<dbReference type="InterPro" id="IPR036397">
    <property type="entry name" value="RNaseH_sf"/>
</dbReference>
<keyword evidence="2" id="KW-0540">Nuclease</keyword>
<accession>A0ABT4CWF8</accession>
<protein>
    <submittedName>
        <fullName evidence="2">3'-5' exonuclease</fullName>
    </submittedName>
</protein>
<proteinExistence type="predicted"/>
<dbReference type="SMART" id="SM00479">
    <property type="entry name" value="EXOIII"/>
    <property type="match status" value="1"/>
</dbReference>
<gene>
    <name evidence="2" type="ORF">OW763_03120</name>
</gene>
<dbReference type="CDD" id="cd06127">
    <property type="entry name" value="DEDDh"/>
    <property type="match status" value="1"/>
</dbReference>
<dbReference type="EMBL" id="JAPQER010000001">
    <property type="protein sequence ID" value="MCY6483347.1"/>
    <property type="molecule type" value="Genomic_DNA"/>
</dbReference>
<dbReference type="GO" id="GO:0004527">
    <property type="term" value="F:exonuclease activity"/>
    <property type="evidence" value="ECO:0007669"/>
    <property type="project" value="UniProtKB-KW"/>
</dbReference>
<keyword evidence="3" id="KW-1185">Reference proteome</keyword>
<name>A0ABT4CWF8_9CLOT</name>
<dbReference type="RefSeq" id="WP_268039599.1">
    <property type="nucleotide sequence ID" value="NZ_JAPQER010000001.1"/>
</dbReference>
<dbReference type="PANTHER" id="PTHR30231:SF41">
    <property type="entry name" value="DNA POLYMERASE III SUBUNIT EPSILON"/>
    <property type="match status" value="1"/>
</dbReference>
<comment type="caution">
    <text evidence="2">The sequence shown here is derived from an EMBL/GenBank/DDBJ whole genome shotgun (WGS) entry which is preliminary data.</text>
</comment>
<dbReference type="Pfam" id="PF00929">
    <property type="entry name" value="RNase_T"/>
    <property type="match status" value="1"/>
</dbReference>
<dbReference type="PANTHER" id="PTHR30231">
    <property type="entry name" value="DNA POLYMERASE III SUBUNIT EPSILON"/>
    <property type="match status" value="1"/>
</dbReference>
<reference evidence="2" key="1">
    <citation type="submission" date="2022-12" db="EMBL/GenBank/DDBJ databases">
        <authorList>
            <person name="Wang J."/>
        </authorList>
    </citation>
    <scope>NUCLEOTIDE SEQUENCE</scope>
    <source>
        <strain evidence="2">HY-45-18</strain>
    </source>
</reference>